<feature type="transmembrane region" description="Helical" evidence="6">
    <location>
        <begin position="21"/>
        <end position="42"/>
    </location>
</feature>
<feature type="transmembrane region" description="Helical" evidence="6">
    <location>
        <begin position="289"/>
        <end position="310"/>
    </location>
</feature>
<keyword evidence="2 5" id="KW-0812">Transmembrane</keyword>
<feature type="transmembrane region" description="Helical" evidence="6">
    <location>
        <begin position="204"/>
        <end position="227"/>
    </location>
</feature>
<dbReference type="Pfam" id="PF03798">
    <property type="entry name" value="TRAM_LAG1_CLN8"/>
    <property type="match status" value="1"/>
</dbReference>
<sequence>MAREQPQVKQGERSRAVRSRLSKLLWLGLLVVLLILGPFSYFTYEMVQKILLTQPSNNTYRWPQISDFWLALVLMVICLAVENFLVFFLTPHIETICREQVDLQVRNIRSKKAVKNIFKGLYFVASTSLGFWMLKDSYIMPPSLGGRGSLSRHLEGYPFWEHPPYYNVFYMGCMGYNLAGLFQELFIEPKGRDDYIEMVLHHSVTVYLIVFSYLGNFFIGAPIILIHNSSDMLFSFLRALNETKYNETAFKLFVVTMSVWLYMRCYIFPQVVYVAYQSNYELASPWLAPLFRFCLSCLQFLHFYWTFLLFKIIHNKLTTGVVDDLIQKNQLSSERKAEEGKQE</sequence>
<reference evidence="8" key="1">
    <citation type="submission" date="2019-06" db="EMBL/GenBank/DDBJ databases">
        <authorList>
            <person name="Zheng W."/>
        </authorList>
    </citation>
    <scope>NUCLEOTIDE SEQUENCE</scope>
    <source>
        <strain evidence="8">QDHG01</strain>
    </source>
</reference>
<evidence type="ECO:0000256" key="3">
    <source>
        <dbReference type="ARBA" id="ARBA00022989"/>
    </source>
</evidence>
<keyword evidence="9" id="KW-1185">Reference proteome</keyword>
<dbReference type="SMART" id="SM00724">
    <property type="entry name" value="TLC"/>
    <property type="match status" value="1"/>
</dbReference>
<dbReference type="Proteomes" id="UP000785679">
    <property type="component" value="Unassembled WGS sequence"/>
</dbReference>
<dbReference type="EMBL" id="RRYP01012165">
    <property type="protein sequence ID" value="TNV77288.1"/>
    <property type="molecule type" value="Genomic_DNA"/>
</dbReference>
<dbReference type="GO" id="GO:0046513">
    <property type="term" value="P:ceramide biosynthetic process"/>
    <property type="evidence" value="ECO:0007669"/>
    <property type="project" value="InterPro"/>
</dbReference>
<dbReference type="AlphaFoldDB" id="A0A8J8NL54"/>
<name>A0A8J8NL54_HALGN</name>
<dbReference type="PANTHER" id="PTHR12560:SF0">
    <property type="entry name" value="LD18904P"/>
    <property type="match status" value="1"/>
</dbReference>
<proteinExistence type="predicted"/>
<keyword evidence="4 5" id="KW-0472">Membrane</keyword>
<gene>
    <name evidence="8" type="ORF">FGO68_gene72</name>
</gene>
<dbReference type="OrthoDB" id="284421at2759"/>
<dbReference type="GO" id="GO:0005783">
    <property type="term" value="C:endoplasmic reticulum"/>
    <property type="evidence" value="ECO:0007669"/>
    <property type="project" value="TreeGrafter"/>
</dbReference>
<dbReference type="PANTHER" id="PTHR12560">
    <property type="entry name" value="LONGEVITY ASSURANCE FACTOR 1 LAG1"/>
    <property type="match status" value="1"/>
</dbReference>
<comment type="caution">
    <text evidence="8">The sequence shown here is derived from an EMBL/GenBank/DDBJ whole genome shotgun (WGS) entry which is preliminary data.</text>
</comment>
<evidence type="ECO:0000313" key="9">
    <source>
        <dbReference type="Proteomes" id="UP000785679"/>
    </source>
</evidence>
<feature type="transmembrane region" description="Helical" evidence="6">
    <location>
        <begin position="68"/>
        <end position="89"/>
    </location>
</feature>
<keyword evidence="3 6" id="KW-1133">Transmembrane helix</keyword>
<evidence type="ECO:0000256" key="1">
    <source>
        <dbReference type="ARBA" id="ARBA00004141"/>
    </source>
</evidence>
<comment type="subcellular location">
    <subcellularLocation>
        <location evidence="1">Membrane</location>
        <topology evidence="1">Multi-pass membrane protein</topology>
    </subcellularLocation>
</comment>
<feature type="transmembrane region" description="Helical" evidence="6">
    <location>
        <begin position="116"/>
        <end position="134"/>
    </location>
</feature>
<feature type="transmembrane region" description="Helical" evidence="6">
    <location>
        <begin position="248"/>
        <end position="269"/>
    </location>
</feature>
<dbReference type="InterPro" id="IPR006634">
    <property type="entry name" value="TLC-dom"/>
</dbReference>
<dbReference type="GO" id="GO:0016020">
    <property type="term" value="C:membrane"/>
    <property type="evidence" value="ECO:0007669"/>
    <property type="project" value="UniProtKB-SubCell"/>
</dbReference>
<evidence type="ECO:0000256" key="5">
    <source>
        <dbReference type="PROSITE-ProRule" id="PRU00205"/>
    </source>
</evidence>
<evidence type="ECO:0000256" key="6">
    <source>
        <dbReference type="SAM" id="Phobius"/>
    </source>
</evidence>
<evidence type="ECO:0000259" key="7">
    <source>
        <dbReference type="PROSITE" id="PS50922"/>
    </source>
</evidence>
<dbReference type="GO" id="GO:0050291">
    <property type="term" value="F:sphingosine N-acyltransferase activity"/>
    <property type="evidence" value="ECO:0007669"/>
    <property type="project" value="InterPro"/>
</dbReference>
<organism evidence="8 9">
    <name type="scientific">Halteria grandinella</name>
    <dbReference type="NCBI Taxonomy" id="5974"/>
    <lineage>
        <taxon>Eukaryota</taxon>
        <taxon>Sar</taxon>
        <taxon>Alveolata</taxon>
        <taxon>Ciliophora</taxon>
        <taxon>Intramacronucleata</taxon>
        <taxon>Spirotrichea</taxon>
        <taxon>Stichotrichia</taxon>
        <taxon>Sporadotrichida</taxon>
        <taxon>Halteriidae</taxon>
        <taxon>Halteria</taxon>
    </lineage>
</organism>
<evidence type="ECO:0000313" key="8">
    <source>
        <dbReference type="EMBL" id="TNV77288.1"/>
    </source>
</evidence>
<accession>A0A8J8NL54</accession>
<dbReference type="InterPro" id="IPR016439">
    <property type="entry name" value="Lag1/Lac1-like"/>
</dbReference>
<protein>
    <recommendedName>
        <fullName evidence="7">TLC domain-containing protein</fullName>
    </recommendedName>
</protein>
<feature type="domain" description="TLC" evidence="7">
    <location>
        <begin position="111"/>
        <end position="318"/>
    </location>
</feature>
<dbReference type="PROSITE" id="PS50922">
    <property type="entry name" value="TLC"/>
    <property type="match status" value="1"/>
</dbReference>
<evidence type="ECO:0000256" key="4">
    <source>
        <dbReference type="ARBA" id="ARBA00023136"/>
    </source>
</evidence>
<evidence type="ECO:0000256" key="2">
    <source>
        <dbReference type="ARBA" id="ARBA00022692"/>
    </source>
</evidence>